<name>A0A2A7MGB7_9CLOT</name>
<gene>
    <name evidence="2" type="ORF">CNEO2_40119</name>
    <name evidence="1" type="ORF">CNEO_43923</name>
    <name evidence="4" type="ORF">CNEONATNEC25_01612</name>
    <name evidence="3" type="ORF">CQ394_02485</name>
</gene>
<evidence type="ECO:0000313" key="6">
    <source>
        <dbReference type="Proteomes" id="UP000431451"/>
    </source>
</evidence>
<dbReference type="EMBL" id="PDCJ01000001">
    <property type="protein sequence ID" value="PEG30610.1"/>
    <property type="molecule type" value="Genomic_DNA"/>
</dbReference>
<evidence type="ECO:0000313" key="1">
    <source>
        <dbReference type="EMBL" id="CAG9709026.1"/>
    </source>
</evidence>
<evidence type="ECO:0000313" key="3">
    <source>
        <dbReference type="EMBL" id="PEG30610.1"/>
    </source>
</evidence>
<keyword evidence="5" id="KW-1185">Reference proteome</keyword>
<dbReference type="EMBL" id="UWJD01000001">
    <property type="protein sequence ID" value="VCT84013.1"/>
    <property type="molecule type" value="Genomic_DNA"/>
</dbReference>
<dbReference type="Proteomes" id="UP000789738">
    <property type="component" value="Unassembled WGS sequence"/>
</dbReference>
<evidence type="ECO:0000313" key="4">
    <source>
        <dbReference type="EMBL" id="VCT84013.1"/>
    </source>
</evidence>
<dbReference type="RefSeq" id="WP_058294781.1">
    <property type="nucleotide sequence ID" value="NZ_CAKJVD010000035.1"/>
</dbReference>
<organism evidence="3 5">
    <name type="scientific">Clostridium neonatale</name>
    <dbReference type="NCBI Taxonomy" id="137838"/>
    <lineage>
        <taxon>Bacteria</taxon>
        <taxon>Bacillati</taxon>
        <taxon>Bacillota</taxon>
        <taxon>Clostridia</taxon>
        <taxon>Eubacteriales</taxon>
        <taxon>Clostridiaceae</taxon>
        <taxon>Clostridium</taxon>
    </lineage>
</organism>
<reference evidence="1" key="3">
    <citation type="submission" date="2021-10" db="EMBL/GenBank/DDBJ databases">
        <authorList>
            <person name="Mesa V."/>
        </authorList>
    </citation>
    <scope>NUCLEOTIDE SEQUENCE</scope>
    <source>
        <strain evidence="1">CC3_PB</strain>
    </source>
</reference>
<dbReference type="Proteomes" id="UP001189143">
    <property type="component" value="Unassembled WGS sequence"/>
</dbReference>
<dbReference type="AlphaFoldDB" id="A0A2A7MGB7"/>
<reference evidence="2" key="4">
    <citation type="submission" date="2022-10" db="EMBL/GenBank/DDBJ databases">
        <authorList>
            <person name="Aires J."/>
            <person name="Mesa V."/>
        </authorList>
    </citation>
    <scope>NUCLEOTIDE SEQUENCE</scope>
    <source>
        <strain evidence="2">Clostridium neonatale JD116</strain>
    </source>
</reference>
<dbReference type="Proteomes" id="UP000220840">
    <property type="component" value="Unassembled WGS sequence"/>
</dbReference>
<dbReference type="Proteomes" id="UP000431451">
    <property type="component" value="Unassembled WGS sequence"/>
</dbReference>
<reference evidence="4 6" key="2">
    <citation type="submission" date="2018-06" db="EMBL/GenBank/DDBJ databases">
        <authorList>
            <consortium name="IHU Genomes"/>
        </authorList>
    </citation>
    <scope>NUCLEOTIDE SEQUENCE [LARGE SCALE GENOMIC DNA]</scope>
    <source>
        <strain evidence="4 6">NEC25</strain>
    </source>
</reference>
<sequence>MVKIIMDSGKEYNVEEENIERILYENSSGLGFSEMKLRTGLVKIPNQSITISPQHISSIEKVDR</sequence>
<dbReference type="GeneID" id="68876959"/>
<dbReference type="EMBL" id="CAMTCP010000248">
    <property type="protein sequence ID" value="CAI3643383.1"/>
    <property type="molecule type" value="Genomic_DNA"/>
</dbReference>
<reference evidence="3 5" key="1">
    <citation type="submission" date="2017-10" db="EMBL/GenBank/DDBJ databases">
        <title>Effective Description of Clostridium neonatale sp. nov. linked to necrotizing enterocolitis in neonates and a clarification of species assignable to the genus Clostridium (Prazmowski 1880) emend. Lawson and Rainey 2016.</title>
        <authorList>
            <person name="Bernard K."/>
            <person name="Burdz T."/>
            <person name="Wiebe D."/>
            <person name="Balcewich B."/>
            <person name="Alfa M."/>
            <person name="Bernier A.-M."/>
        </authorList>
    </citation>
    <scope>NUCLEOTIDE SEQUENCE [LARGE SCALE GENOMIC DNA]</scope>
    <source>
        <strain evidence="3 5">LCDC99A005</strain>
    </source>
</reference>
<evidence type="ECO:0000313" key="5">
    <source>
        <dbReference type="Proteomes" id="UP000220840"/>
    </source>
</evidence>
<proteinExistence type="predicted"/>
<dbReference type="STRING" id="137838.GCA_001458595_01952"/>
<protein>
    <submittedName>
        <fullName evidence="3">Uncharacterized protein</fullName>
    </submittedName>
</protein>
<evidence type="ECO:0000313" key="2">
    <source>
        <dbReference type="EMBL" id="CAI3643383.1"/>
    </source>
</evidence>
<dbReference type="EMBL" id="CAKJVE010000004">
    <property type="protein sequence ID" value="CAG9709026.1"/>
    <property type="molecule type" value="Genomic_DNA"/>
</dbReference>
<accession>A0A2A7MGB7</accession>
<dbReference type="OrthoDB" id="2890392at2"/>